<dbReference type="GO" id="GO:0005732">
    <property type="term" value="C:sno(s)RNA-containing ribonucleoprotein complex"/>
    <property type="evidence" value="ECO:0007669"/>
    <property type="project" value="InterPro"/>
</dbReference>
<dbReference type="GeneID" id="100900804"/>
<comment type="similarity">
    <text evidence="7">Belongs to the GAR1 family.</text>
</comment>
<dbReference type="SUPFAM" id="SSF50447">
    <property type="entry name" value="Translation proteins"/>
    <property type="match status" value="1"/>
</dbReference>
<evidence type="ECO:0000256" key="5">
    <source>
        <dbReference type="ARBA" id="ARBA00022884"/>
    </source>
</evidence>
<evidence type="ECO:0000256" key="7">
    <source>
        <dbReference type="RuleBase" id="RU364004"/>
    </source>
</evidence>
<dbReference type="GO" id="GO:0000493">
    <property type="term" value="P:box H/ACA snoRNP assembly"/>
    <property type="evidence" value="ECO:0007669"/>
    <property type="project" value="InterPro"/>
</dbReference>
<name>A0AAJ7PA66_9ACAR</name>
<comment type="subcellular location">
    <subcellularLocation>
        <location evidence="7">Nucleus</location>
        <location evidence="7">Nucleolus</location>
    </subcellularLocation>
</comment>
<sequence>MSQEDREPVASTSGAEANLPKKKNDAIENEPTTLTELTAKIIEEAEDPLMMIYREKDEIDTDSDSDESDIVIKPAALEEDTAEDDPKTKKFGPTVKGELTLDDLPPVEKLKISVPQDHLQLVGEVFSFVDRLVVVESTNPEPVLNLETVLFLEDGRAVGLVFDVIGPVIKPYYVLRFNNSEEIKEEHLEKGVKIFCAPSHADYTFFVFEKQIREMMKLRGSDASWEYDLEPPEHELEYSDDEQEREARKERRAKRQADGNPVKSESARPQPGERTSLIDLNRLEVIFLRIQGLKPSPSPILRPPSTRPMRSHSPIRILMLCRHRSSIQVFLRLVTILGLILE</sequence>
<keyword evidence="2 7" id="KW-0690">Ribosome biogenesis</keyword>
<evidence type="ECO:0000256" key="2">
    <source>
        <dbReference type="ARBA" id="ARBA00022517"/>
    </source>
</evidence>
<evidence type="ECO:0000256" key="4">
    <source>
        <dbReference type="ARBA" id="ARBA00022553"/>
    </source>
</evidence>
<evidence type="ECO:0000256" key="3">
    <source>
        <dbReference type="ARBA" id="ARBA00022552"/>
    </source>
</evidence>
<organism evidence="9 10">
    <name type="scientific">Galendromus occidentalis</name>
    <name type="common">western predatory mite</name>
    <dbReference type="NCBI Taxonomy" id="34638"/>
    <lineage>
        <taxon>Eukaryota</taxon>
        <taxon>Metazoa</taxon>
        <taxon>Ecdysozoa</taxon>
        <taxon>Arthropoda</taxon>
        <taxon>Chelicerata</taxon>
        <taxon>Arachnida</taxon>
        <taxon>Acari</taxon>
        <taxon>Parasitiformes</taxon>
        <taxon>Mesostigmata</taxon>
        <taxon>Gamasina</taxon>
        <taxon>Phytoseioidea</taxon>
        <taxon>Phytoseiidae</taxon>
        <taxon>Typhlodrominae</taxon>
        <taxon>Galendromus</taxon>
    </lineage>
</organism>
<keyword evidence="7 10" id="KW-0687">Ribonucleoprotein</keyword>
<dbReference type="InterPro" id="IPR009000">
    <property type="entry name" value="Transl_B-barrel_sf"/>
</dbReference>
<feature type="region of interest" description="Disordered" evidence="8">
    <location>
        <begin position="75"/>
        <end position="94"/>
    </location>
</feature>
<proteinExistence type="inferred from homology"/>
<feature type="region of interest" description="Disordered" evidence="8">
    <location>
        <begin position="1"/>
        <end position="41"/>
    </location>
</feature>
<dbReference type="Proteomes" id="UP000694867">
    <property type="component" value="Unplaced"/>
</dbReference>
<evidence type="ECO:0000256" key="1">
    <source>
        <dbReference type="ARBA" id="ARBA00009801"/>
    </source>
</evidence>
<evidence type="ECO:0000256" key="6">
    <source>
        <dbReference type="ARBA" id="ARBA00023242"/>
    </source>
</evidence>
<accession>A0AAJ7PA66</accession>
<comment type="subunit">
    <text evidence="7">Component of the small nucleolar ribonucleoprotein particles containing H/ACA-type snoRNAs (H/ACA snoRNPs).</text>
</comment>
<dbReference type="GO" id="GO:0003723">
    <property type="term" value="F:RNA binding"/>
    <property type="evidence" value="ECO:0007669"/>
    <property type="project" value="UniProtKB-KW"/>
</dbReference>
<dbReference type="InterPro" id="IPR040309">
    <property type="entry name" value="Naf1"/>
</dbReference>
<dbReference type="KEGG" id="goe:100900804"/>
<feature type="region of interest" description="Disordered" evidence="8">
    <location>
        <begin position="230"/>
        <end position="274"/>
    </location>
</feature>
<dbReference type="GO" id="GO:0006364">
    <property type="term" value="P:rRNA processing"/>
    <property type="evidence" value="ECO:0007669"/>
    <property type="project" value="UniProtKB-KW"/>
</dbReference>
<comment type="function">
    <text evidence="7">Required for ribosome biogenesis. Part of a complex which catalyzes pseudouridylation of rRNA. This involves the isomerization of uridine such that the ribose is subsequently attached to C5, instead of the normal N1. Pseudouridine ("psi") residues may serve to stabilize the conformation of rRNAs.</text>
</comment>
<keyword evidence="5 7" id="KW-0694">RNA-binding</keyword>
<evidence type="ECO:0000313" key="10">
    <source>
        <dbReference type="RefSeq" id="XP_018496047.1"/>
    </source>
</evidence>
<dbReference type="RefSeq" id="XP_018496047.1">
    <property type="nucleotide sequence ID" value="XM_018640531.1"/>
</dbReference>
<protein>
    <recommendedName>
        <fullName evidence="7">H/ACA ribonucleoprotein complex subunit</fullName>
    </recommendedName>
</protein>
<dbReference type="PANTHER" id="PTHR31633">
    <property type="entry name" value="H/ACA RIBONUCLEOPROTEIN COMPLEX NON-CORE SUBUNIT NAF1"/>
    <property type="match status" value="1"/>
</dbReference>
<dbReference type="InterPro" id="IPR007504">
    <property type="entry name" value="H/ACA_rnp_Gar1/Naf1"/>
</dbReference>
<comment type="similarity">
    <text evidence="1">Belongs to the NAF1 family.</text>
</comment>
<reference evidence="10" key="1">
    <citation type="submission" date="2025-08" db="UniProtKB">
        <authorList>
            <consortium name="RefSeq"/>
        </authorList>
    </citation>
    <scope>IDENTIFICATION</scope>
</reference>
<keyword evidence="9" id="KW-1185">Reference proteome</keyword>
<keyword evidence="4" id="KW-0597">Phosphoprotein</keyword>
<dbReference type="GO" id="GO:0005730">
    <property type="term" value="C:nucleolus"/>
    <property type="evidence" value="ECO:0007669"/>
    <property type="project" value="UniProtKB-SubCell"/>
</dbReference>
<dbReference type="GO" id="GO:0001522">
    <property type="term" value="P:pseudouridine synthesis"/>
    <property type="evidence" value="ECO:0007669"/>
    <property type="project" value="InterPro"/>
</dbReference>
<dbReference type="PANTHER" id="PTHR31633:SF1">
    <property type="entry name" value="H_ACA RIBONUCLEOPROTEIN COMPLEX NON-CORE SUBUNIT NAF1"/>
    <property type="match status" value="1"/>
</dbReference>
<dbReference type="AlphaFoldDB" id="A0AAJ7PA66"/>
<dbReference type="InterPro" id="IPR038664">
    <property type="entry name" value="Gar1/Naf1_Cbf5-bd_sf"/>
</dbReference>
<keyword evidence="3 7" id="KW-0698">rRNA processing</keyword>
<gene>
    <name evidence="10" type="primary">LOC100900804</name>
</gene>
<keyword evidence="6 7" id="KW-0539">Nucleus</keyword>
<dbReference type="Pfam" id="PF04410">
    <property type="entry name" value="Gar1"/>
    <property type="match status" value="1"/>
</dbReference>
<evidence type="ECO:0000256" key="8">
    <source>
        <dbReference type="SAM" id="MobiDB-lite"/>
    </source>
</evidence>
<dbReference type="Gene3D" id="2.40.10.230">
    <property type="entry name" value="Probable tRNA pseudouridine synthase domain"/>
    <property type="match status" value="1"/>
</dbReference>
<dbReference type="FunFam" id="2.40.10.230:FF:000002">
    <property type="entry name" value="H/ACA ribonucleoprotein complex non-core subunit NAF1"/>
    <property type="match status" value="1"/>
</dbReference>
<evidence type="ECO:0000313" key="9">
    <source>
        <dbReference type="Proteomes" id="UP000694867"/>
    </source>
</evidence>
<dbReference type="GO" id="GO:0043489">
    <property type="term" value="P:RNA stabilization"/>
    <property type="evidence" value="ECO:0007669"/>
    <property type="project" value="UniProtKB-ARBA"/>
</dbReference>